<feature type="chain" id="PRO_5043124308" evidence="1">
    <location>
        <begin position="20"/>
        <end position="107"/>
    </location>
</feature>
<reference evidence="4" key="1">
    <citation type="submission" date="2017-02" db="UniProtKB">
        <authorList>
            <consortium name="WormBaseParasite"/>
        </authorList>
    </citation>
    <scope>IDENTIFICATION</scope>
</reference>
<organism evidence="4">
    <name type="scientific">Haemonchus placei</name>
    <name type="common">Barber's pole worm</name>
    <dbReference type="NCBI Taxonomy" id="6290"/>
    <lineage>
        <taxon>Eukaryota</taxon>
        <taxon>Metazoa</taxon>
        <taxon>Ecdysozoa</taxon>
        <taxon>Nematoda</taxon>
        <taxon>Chromadorea</taxon>
        <taxon>Rhabditida</taxon>
        <taxon>Rhabditina</taxon>
        <taxon>Rhabditomorpha</taxon>
        <taxon>Strongyloidea</taxon>
        <taxon>Trichostrongylidae</taxon>
        <taxon>Haemonchus</taxon>
    </lineage>
</organism>
<dbReference type="Proteomes" id="UP000268014">
    <property type="component" value="Unassembled WGS sequence"/>
</dbReference>
<dbReference type="EMBL" id="UZAF01020120">
    <property type="protein sequence ID" value="VDO66647.1"/>
    <property type="molecule type" value="Genomic_DNA"/>
</dbReference>
<protein>
    <submittedName>
        <fullName evidence="4">SCP domain-containing protein</fullName>
    </submittedName>
</protein>
<evidence type="ECO:0000313" key="3">
    <source>
        <dbReference type="Proteomes" id="UP000268014"/>
    </source>
</evidence>
<evidence type="ECO:0000256" key="1">
    <source>
        <dbReference type="SAM" id="SignalP"/>
    </source>
</evidence>
<dbReference type="InterPro" id="IPR035940">
    <property type="entry name" value="CAP_sf"/>
</dbReference>
<proteinExistence type="predicted"/>
<feature type="signal peptide" evidence="1">
    <location>
        <begin position="1"/>
        <end position="19"/>
    </location>
</feature>
<dbReference type="WBParaSite" id="HPLM_0001773401-mRNA-1">
    <property type="protein sequence ID" value="HPLM_0001773401-mRNA-1"/>
    <property type="gene ID" value="HPLM_0001773401"/>
</dbReference>
<name>A0A0N4X0F4_HAEPC</name>
<evidence type="ECO:0000313" key="2">
    <source>
        <dbReference type="EMBL" id="VDO66647.1"/>
    </source>
</evidence>
<keyword evidence="1" id="KW-0732">Signal</keyword>
<keyword evidence="3" id="KW-1185">Reference proteome</keyword>
<dbReference type="SUPFAM" id="SSF55797">
    <property type="entry name" value="PR-1-like"/>
    <property type="match status" value="1"/>
</dbReference>
<sequence length="107" mass="12030">MFSLTVIVFFTFLNAAACADRHSSNPHCNLTNEMTDEARKMFLRMHNKFRSLVARGKAGDALGGFAPKAAKMMKMISMLISSREKRHEKRAVGISWNYKENGLCACL</sequence>
<evidence type="ECO:0000313" key="4">
    <source>
        <dbReference type="WBParaSite" id="HPLM_0001773401-mRNA-1"/>
    </source>
</evidence>
<gene>
    <name evidence="2" type="ORF">HPLM_LOCUS17726</name>
</gene>
<accession>A0A0N4X0F4</accession>
<dbReference type="AlphaFoldDB" id="A0A0N4X0F4"/>
<reference evidence="2 3" key="2">
    <citation type="submission" date="2018-11" db="EMBL/GenBank/DDBJ databases">
        <authorList>
            <consortium name="Pathogen Informatics"/>
        </authorList>
    </citation>
    <scope>NUCLEOTIDE SEQUENCE [LARGE SCALE GENOMIC DNA]</scope>
    <source>
        <strain evidence="2 3">MHpl1</strain>
    </source>
</reference>
<dbReference type="Gene3D" id="3.40.33.10">
    <property type="entry name" value="CAP"/>
    <property type="match status" value="1"/>
</dbReference>